<dbReference type="Gene3D" id="3.40.710.10">
    <property type="entry name" value="DD-peptidase/beta-lactamase superfamily"/>
    <property type="match status" value="1"/>
</dbReference>
<protein>
    <recommendedName>
        <fullName evidence="1">Beta-lactamase-related domain-containing protein</fullName>
    </recommendedName>
</protein>
<gene>
    <name evidence="2" type="ORF">MNBD_ALPHA11-2341</name>
</gene>
<proteinExistence type="predicted"/>
<organism evidence="2">
    <name type="scientific">hydrothermal vent metagenome</name>
    <dbReference type="NCBI Taxonomy" id="652676"/>
    <lineage>
        <taxon>unclassified sequences</taxon>
        <taxon>metagenomes</taxon>
        <taxon>ecological metagenomes</taxon>
    </lineage>
</organism>
<dbReference type="AlphaFoldDB" id="A0A3B0UEN2"/>
<dbReference type="SUPFAM" id="SSF56601">
    <property type="entry name" value="beta-lactamase/transpeptidase-like"/>
    <property type="match status" value="1"/>
</dbReference>
<reference evidence="2" key="1">
    <citation type="submission" date="2018-06" db="EMBL/GenBank/DDBJ databases">
        <authorList>
            <person name="Zhirakovskaya E."/>
        </authorList>
    </citation>
    <scope>NUCLEOTIDE SEQUENCE</scope>
</reference>
<feature type="domain" description="Beta-lactamase-related" evidence="1">
    <location>
        <begin position="2"/>
        <end position="169"/>
    </location>
</feature>
<dbReference type="EMBL" id="UOEQ01000484">
    <property type="protein sequence ID" value="VAW23747.1"/>
    <property type="molecule type" value="Genomic_DNA"/>
</dbReference>
<accession>A0A3B0UEN2</accession>
<dbReference type="InterPro" id="IPR001466">
    <property type="entry name" value="Beta-lactam-related"/>
</dbReference>
<dbReference type="Pfam" id="PF00144">
    <property type="entry name" value="Beta-lactamase"/>
    <property type="match status" value="1"/>
</dbReference>
<evidence type="ECO:0000313" key="2">
    <source>
        <dbReference type="EMBL" id="VAW23747.1"/>
    </source>
</evidence>
<dbReference type="InterPro" id="IPR012338">
    <property type="entry name" value="Beta-lactam/transpept-like"/>
</dbReference>
<name>A0A3B0UEN2_9ZZZZ</name>
<evidence type="ECO:0000259" key="1">
    <source>
        <dbReference type="Pfam" id="PF00144"/>
    </source>
</evidence>
<sequence length="195" mass="21530">LYSNAGYTIIAQMLQKSSGKSYPEMIADLAKKLNIKIHHGWPNNLGPDQPWGHMMSNNKTVKLGPDHEYKLPDLIAPAGDLAMTPPDFSEYIRQNLAGLTGQEGYLTPQTFQKIHFGYRGFSLGVGNGTLHRLNLSVINGSAGTFFCQAIIVPKSDFALTIMSNAGTGAAQMPAIEWMTGKIMARKFNWWWKALT</sequence>
<feature type="non-terminal residue" evidence="2">
    <location>
        <position position="1"/>
    </location>
</feature>